<evidence type="ECO:0000313" key="1">
    <source>
        <dbReference type="EMBL" id="EFB71161.1"/>
    </source>
</evidence>
<reference evidence="1" key="1">
    <citation type="submission" date="2009-12" db="EMBL/GenBank/DDBJ databases">
        <authorList>
            <person name="Weinstock G."/>
            <person name="Sodergren E."/>
            <person name="Clifton S."/>
            <person name="Fulton L."/>
            <person name="Fulton B."/>
            <person name="Courtney L."/>
            <person name="Fronick C."/>
            <person name="Harrison M."/>
            <person name="Strong C."/>
            <person name="Farmer C."/>
            <person name="Delahaunty K."/>
            <person name="Markovic C."/>
            <person name="Hall O."/>
            <person name="Minx P."/>
            <person name="Tomlinson C."/>
            <person name="Mitreva M."/>
            <person name="Nelson J."/>
            <person name="Hou S."/>
            <person name="Wollam A."/>
            <person name="Pepin K.H."/>
            <person name="Johnson M."/>
            <person name="Bhonagiri V."/>
            <person name="Nash W.E."/>
            <person name="Warren W."/>
            <person name="Chinwalla A."/>
            <person name="Mardis E.R."/>
            <person name="Wilson R.K."/>
        </authorList>
    </citation>
    <scope>NUCLEOTIDE SEQUENCE [LARGE SCALE GENOMIC DNA]</scope>
    <source>
        <strain evidence="1">DSM 4541</strain>
    </source>
</reference>
<proteinExistence type="predicted"/>
<keyword evidence="2" id="KW-1185">Reference proteome</keyword>
<sequence length="45" mass="5233">MKASALRKIIVKTRDVYILTTMNNRVFESIIEQYDDDGKLTKKGE</sequence>
<accession>D1P638</accession>
<dbReference type="HOGENOM" id="CLU_3204008_0_0_6"/>
<organism evidence="1 2">
    <name type="scientific">Providencia rustigianii DSM 4541</name>
    <dbReference type="NCBI Taxonomy" id="500637"/>
    <lineage>
        <taxon>Bacteria</taxon>
        <taxon>Pseudomonadati</taxon>
        <taxon>Pseudomonadota</taxon>
        <taxon>Gammaproteobacteria</taxon>
        <taxon>Enterobacterales</taxon>
        <taxon>Morganellaceae</taxon>
        <taxon>Providencia</taxon>
    </lineage>
</organism>
<dbReference type="Proteomes" id="UP000005512">
    <property type="component" value="Unassembled WGS sequence"/>
</dbReference>
<protein>
    <submittedName>
        <fullName evidence="1">Uncharacterized protein</fullName>
    </submittedName>
</protein>
<gene>
    <name evidence="1" type="ORF">PROVRUST_07702</name>
</gene>
<dbReference type="AlphaFoldDB" id="D1P638"/>
<evidence type="ECO:0000313" key="2">
    <source>
        <dbReference type="Proteomes" id="UP000005512"/>
    </source>
</evidence>
<dbReference type="EMBL" id="ABXV02000042">
    <property type="protein sequence ID" value="EFB71161.1"/>
    <property type="molecule type" value="Genomic_DNA"/>
</dbReference>
<comment type="caution">
    <text evidence="1">The sequence shown here is derived from an EMBL/GenBank/DDBJ whole genome shotgun (WGS) entry which is preliminary data.</text>
</comment>
<name>D1P638_9GAMM</name>